<reference evidence="8 9" key="1">
    <citation type="journal article" date="2018" name="Mol. Plant">
        <title>The genome of Artemisia annua provides insight into the evolution of Asteraceae family and artemisinin biosynthesis.</title>
        <authorList>
            <person name="Shen Q."/>
            <person name="Zhang L."/>
            <person name="Liao Z."/>
            <person name="Wang S."/>
            <person name="Yan T."/>
            <person name="Shi P."/>
            <person name="Liu M."/>
            <person name="Fu X."/>
            <person name="Pan Q."/>
            <person name="Wang Y."/>
            <person name="Lv Z."/>
            <person name="Lu X."/>
            <person name="Zhang F."/>
            <person name="Jiang W."/>
            <person name="Ma Y."/>
            <person name="Chen M."/>
            <person name="Hao X."/>
            <person name="Li L."/>
            <person name="Tang Y."/>
            <person name="Lv G."/>
            <person name="Zhou Y."/>
            <person name="Sun X."/>
            <person name="Brodelius P.E."/>
            <person name="Rose J.K.C."/>
            <person name="Tang K."/>
        </authorList>
    </citation>
    <scope>NUCLEOTIDE SEQUENCE [LARGE SCALE GENOMIC DNA]</scope>
    <source>
        <strain evidence="9">cv. Huhao1</strain>
        <tissue evidence="8">Leaf</tissue>
    </source>
</reference>
<evidence type="ECO:0000256" key="1">
    <source>
        <dbReference type="ARBA" id="ARBA00004123"/>
    </source>
</evidence>
<dbReference type="OrthoDB" id="3907302at2759"/>
<evidence type="ECO:0000256" key="5">
    <source>
        <dbReference type="ARBA" id="ARBA00023242"/>
    </source>
</evidence>
<dbReference type="GO" id="GO:0001097">
    <property type="term" value="F:TFIIH-class transcription factor complex binding"/>
    <property type="evidence" value="ECO:0007669"/>
    <property type="project" value="TreeGrafter"/>
</dbReference>
<protein>
    <submittedName>
        <fullName evidence="8">Transcription initiation factor TFIIE, beta subunit</fullName>
    </submittedName>
</protein>
<comment type="subcellular location">
    <subcellularLocation>
        <location evidence="1">Nucleus</location>
    </subcellularLocation>
</comment>
<dbReference type="STRING" id="35608.A0A2U1PAS7"/>
<dbReference type="Pfam" id="PF18121">
    <property type="entry name" value="TFA2_Winged_2"/>
    <property type="match status" value="1"/>
</dbReference>
<organism evidence="8 9">
    <name type="scientific">Artemisia annua</name>
    <name type="common">Sweet wormwood</name>
    <dbReference type="NCBI Taxonomy" id="35608"/>
    <lineage>
        <taxon>Eukaryota</taxon>
        <taxon>Viridiplantae</taxon>
        <taxon>Streptophyta</taxon>
        <taxon>Embryophyta</taxon>
        <taxon>Tracheophyta</taxon>
        <taxon>Spermatophyta</taxon>
        <taxon>Magnoliopsida</taxon>
        <taxon>eudicotyledons</taxon>
        <taxon>Gunneridae</taxon>
        <taxon>Pentapetalae</taxon>
        <taxon>asterids</taxon>
        <taxon>campanulids</taxon>
        <taxon>Asterales</taxon>
        <taxon>Asteraceae</taxon>
        <taxon>Asteroideae</taxon>
        <taxon>Anthemideae</taxon>
        <taxon>Artemisiinae</taxon>
        <taxon>Artemisia</taxon>
    </lineage>
</organism>
<name>A0A2U1PAS7_ARTAN</name>
<dbReference type="InterPro" id="IPR040501">
    <property type="entry name" value="TFA2_Winged_2"/>
</dbReference>
<keyword evidence="2" id="KW-0805">Transcription regulation</keyword>
<comment type="caution">
    <text evidence="8">The sequence shown here is derived from an EMBL/GenBank/DDBJ whole genome shotgun (WGS) entry which is preliminary data.</text>
</comment>
<accession>A0A2U1PAS7</accession>
<evidence type="ECO:0000256" key="3">
    <source>
        <dbReference type="ARBA" id="ARBA00023125"/>
    </source>
</evidence>
<evidence type="ECO:0000313" key="9">
    <source>
        <dbReference type="Proteomes" id="UP000245207"/>
    </source>
</evidence>
<evidence type="ECO:0000259" key="7">
    <source>
        <dbReference type="PROSITE" id="PS51351"/>
    </source>
</evidence>
<keyword evidence="3" id="KW-0238">DNA-binding</keyword>
<dbReference type="Proteomes" id="UP000245207">
    <property type="component" value="Unassembled WGS sequence"/>
</dbReference>
<keyword evidence="5" id="KW-0539">Nucleus</keyword>
<dbReference type="Pfam" id="PF02186">
    <property type="entry name" value="TFIIE_beta"/>
    <property type="match status" value="1"/>
</dbReference>
<dbReference type="EMBL" id="PKPP01001425">
    <property type="protein sequence ID" value="PWA82830.1"/>
    <property type="molecule type" value="Genomic_DNA"/>
</dbReference>
<gene>
    <name evidence="8" type="ORF">CTI12_AA041190</name>
</gene>
<evidence type="ECO:0000313" key="8">
    <source>
        <dbReference type="EMBL" id="PWA82830.1"/>
    </source>
</evidence>
<dbReference type="GO" id="GO:0003677">
    <property type="term" value="F:DNA binding"/>
    <property type="evidence" value="ECO:0007669"/>
    <property type="project" value="UniProtKB-KW"/>
</dbReference>
<dbReference type="GO" id="GO:0003743">
    <property type="term" value="F:translation initiation factor activity"/>
    <property type="evidence" value="ECO:0007669"/>
    <property type="project" value="UniProtKB-KW"/>
</dbReference>
<dbReference type="AlphaFoldDB" id="A0A2U1PAS7"/>
<feature type="domain" description="TFIIE beta" evidence="7">
    <location>
        <begin position="39"/>
        <end position="114"/>
    </location>
</feature>
<dbReference type="PROSITE" id="PS51351">
    <property type="entry name" value="TFIIE_BETA_C"/>
    <property type="match status" value="1"/>
</dbReference>
<keyword evidence="8" id="KW-0396">Initiation factor</keyword>
<dbReference type="GO" id="GO:0006367">
    <property type="term" value="P:transcription initiation at RNA polymerase II promoter"/>
    <property type="evidence" value="ECO:0007669"/>
    <property type="project" value="InterPro"/>
</dbReference>
<dbReference type="GO" id="GO:0005673">
    <property type="term" value="C:transcription factor TFIIE complex"/>
    <property type="evidence" value="ECO:0007669"/>
    <property type="project" value="InterPro"/>
</dbReference>
<dbReference type="InterPro" id="IPR003166">
    <property type="entry name" value="TFIIE_bsu_DNA-bd"/>
</dbReference>
<proteinExistence type="predicted"/>
<dbReference type="InterPro" id="IPR016656">
    <property type="entry name" value="TFIIE-bsu"/>
</dbReference>
<dbReference type="PANTHER" id="PTHR12716">
    <property type="entry name" value="TRANSCRIPTION INITIATION FACTOR IIE, BETA SUBUNIT"/>
    <property type="match status" value="1"/>
</dbReference>
<keyword evidence="9" id="KW-1185">Reference proteome</keyword>
<evidence type="ECO:0000256" key="6">
    <source>
        <dbReference type="ARBA" id="ARBA00025581"/>
    </source>
</evidence>
<comment type="function">
    <text evidence="6">Recruits TFIIH to the initiation complex and stimulates the RNA polymerase II C-terminal domain kinase and DNA-dependent ATPase activities of TFIIH. Both TFIIH and TFIIE are required for promoter clearance by RNA polymerase.</text>
</comment>
<sequence length="263" mass="29574">METATPRPVPVKLSHSSKTVTTAIPGAVPPIKFSQDTKKWQLFNTVRKSPVAAQVKRVIDLLFESRKSFTAEQINEATYVDVKGNKDVFEFLAKNPKVNYDGNHFSYKPTHNIGGKTQLLGLIKGHVDGIAVADLKDAYPTVMQDLQALKAGGRIWLISSLDYKEGVAYPNLCLGEDKGEVSINVDDGLKQLYRETELPRDMLDVERELRKLGMKPATNIAKRREMAQNCHMLSKTKPKEKKKMISKRTKLTNSHLEDLLRTL</sequence>
<keyword evidence="4" id="KW-0804">Transcription</keyword>
<keyword evidence="8" id="KW-0648">Protein biosynthesis</keyword>
<evidence type="ECO:0000256" key="4">
    <source>
        <dbReference type="ARBA" id="ARBA00023163"/>
    </source>
</evidence>
<evidence type="ECO:0000256" key="2">
    <source>
        <dbReference type="ARBA" id="ARBA00023015"/>
    </source>
</evidence>
<dbReference type="PANTHER" id="PTHR12716:SF8">
    <property type="entry name" value="TRANSCRIPTION INITIATION FACTOR IIE SUBUNIT BETA"/>
    <property type="match status" value="1"/>
</dbReference>